<evidence type="ECO:0000256" key="1">
    <source>
        <dbReference type="ARBA" id="ARBA00022649"/>
    </source>
</evidence>
<organism evidence="2 3">
    <name type="scientific">Flavobacterium hydrophilum</name>
    <dbReference type="NCBI Taxonomy" id="2211445"/>
    <lineage>
        <taxon>Bacteria</taxon>
        <taxon>Pseudomonadati</taxon>
        <taxon>Bacteroidota</taxon>
        <taxon>Flavobacteriia</taxon>
        <taxon>Flavobacteriales</taxon>
        <taxon>Flavobacteriaceae</taxon>
        <taxon>Flavobacterium</taxon>
    </lineage>
</organism>
<keyword evidence="3" id="KW-1185">Reference proteome</keyword>
<name>A0A2V4BXF6_9FLAO</name>
<proteinExistence type="predicted"/>
<dbReference type="RefSeq" id="WP_110348232.1">
    <property type="nucleotide sequence ID" value="NZ_QJHL01000005.1"/>
</dbReference>
<dbReference type="InterPro" id="IPR007712">
    <property type="entry name" value="RelE/ParE_toxin"/>
</dbReference>
<evidence type="ECO:0000313" key="2">
    <source>
        <dbReference type="EMBL" id="PXY43689.1"/>
    </source>
</evidence>
<dbReference type="InterPro" id="IPR035093">
    <property type="entry name" value="RelE/ParE_toxin_dom_sf"/>
</dbReference>
<dbReference type="AlphaFoldDB" id="A0A2V4BXF6"/>
<gene>
    <name evidence="2" type="ORF">DMB68_19080</name>
</gene>
<dbReference type="EMBL" id="QJHL01000005">
    <property type="protein sequence ID" value="PXY43689.1"/>
    <property type="molecule type" value="Genomic_DNA"/>
</dbReference>
<dbReference type="Pfam" id="PF05016">
    <property type="entry name" value="ParE_toxin"/>
    <property type="match status" value="1"/>
</dbReference>
<dbReference type="Gene3D" id="3.30.2310.20">
    <property type="entry name" value="RelE-like"/>
    <property type="match status" value="1"/>
</dbReference>
<accession>A0A2V4BXF6</accession>
<reference evidence="2 3" key="1">
    <citation type="submission" date="2018-05" db="EMBL/GenBank/DDBJ databases">
        <title>Flavobacterium sp. strain IMCC34758, incomplete genome.</title>
        <authorList>
            <person name="Joung Y."/>
        </authorList>
    </citation>
    <scope>NUCLEOTIDE SEQUENCE [LARGE SCALE GENOMIC DNA]</scope>
    <source>
        <strain evidence="2 3">IMCC34758</strain>
    </source>
</reference>
<dbReference type="Proteomes" id="UP000247681">
    <property type="component" value="Unassembled WGS sequence"/>
</dbReference>
<keyword evidence="1" id="KW-1277">Toxin-antitoxin system</keyword>
<comment type="caution">
    <text evidence="2">The sequence shown here is derived from an EMBL/GenBank/DDBJ whole genome shotgun (WGS) entry which is preliminary data.</text>
</comment>
<sequence>MKIKLTIEFNHDLNDIVDFIAKDKPSAARNFKNDLVKKLKNDLVNPFHFKKSIYFENEIYRDYVFKGYTTIIRIDKEEETIYVIGILKYKRVF</sequence>
<evidence type="ECO:0000313" key="3">
    <source>
        <dbReference type="Proteomes" id="UP000247681"/>
    </source>
</evidence>
<dbReference type="OrthoDB" id="1362197at2"/>
<protein>
    <submittedName>
        <fullName evidence="2">Type II toxin-antitoxin system RelE/ParE family toxin</fullName>
    </submittedName>
</protein>